<dbReference type="Gene3D" id="1.20.1260.10">
    <property type="match status" value="1"/>
</dbReference>
<keyword evidence="2 5" id="KW-0812">Transmembrane</keyword>
<evidence type="ECO:0000313" key="7">
    <source>
        <dbReference type="EMBL" id="MDS0292617.1"/>
    </source>
</evidence>
<keyword evidence="8" id="KW-1185">Reference proteome</keyword>
<keyword evidence="4 5" id="KW-0472">Membrane</keyword>
<dbReference type="EMBL" id="JAMQOQ010000001">
    <property type="protein sequence ID" value="MDS0292617.1"/>
    <property type="molecule type" value="Genomic_DNA"/>
</dbReference>
<dbReference type="InterPro" id="IPR009078">
    <property type="entry name" value="Ferritin-like_SF"/>
</dbReference>
<feature type="transmembrane region" description="Helical" evidence="5">
    <location>
        <begin position="318"/>
        <end position="341"/>
    </location>
</feature>
<comment type="caution">
    <text evidence="7">The sequence shown here is derived from an EMBL/GenBank/DDBJ whole genome shotgun (WGS) entry which is preliminary data.</text>
</comment>
<reference evidence="7 8" key="1">
    <citation type="submission" date="2022-06" db="EMBL/GenBank/DDBJ databases">
        <title>Halogeometricum sp. a new haloarchaeum isolate from saline soil.</title>
        <authorList>
            <person name="Strakova D."/>
            <person name="Galisteo C."/>
            <person name="Sanchez-Porro C."/>
            <person name="Ventosa A."/>
        </authorList>
    </citation>
    <scope>NUCLEOTIDE SEQUENCE [LARGE SCALE GENOMIC DNA]</scope>
    <source>
        <strain evidence="8">S3BR25-2</strain>
    </source>
</reference>
<dbReference type="Pfam" id="PF02915">
    <property type="entry name" value="Rubrerythrin"/>
    <property type="match status" value="1"/>
</dbReference>
<evidence type="ECO:0000256" key="2">
    <source>
        <dbReference type="ARBA" id="ARBA00022692"/>
    </source>
</evidence>
<feature type="transmembrane region" description="Helical" evidence="5">
    <location>
        <begin position="353"/>
        <end position="375"/>
    </location>
</feature>
<sequence length="376" mass="39308">MPDEDSVARYRRNRQDEVDSAAVYRAMAEAESHPQVAEVYRRLAETETRHAEFWTERLDEAGVNEPAPGPTARARALAWLARRVGPGVVLSTMRAGEVAGGRGYATQPETRGTELSAEEHSHDRLLAAIAEVPGRGVEGGVLARLEGRHRATSGNALRAAVLGANDGLVSNLSLVMGVAGAALESGTILVTGLAGLIAGAGSMAMGEWLSVQSSRELYQRQIDIEAAELAEIPEEEERELALIYEAKGLPREQAESLAARLVGDEEMALDTLAREELGIDPEELGGSAWEAAAASFVLFALGAIVPVLPFFLFGGVAAIGASLTLSALALFAIGAGITLLTGRSVLYSGFRQVGIGLAAAVLTYGVGTLIGVAVVG</sequence>
<evidence type="ECO:0000259" key="6">
    <source>
        <dbReference type="Pfam" id="PF02915"/>
    </source>
</evidence>
<dbReference type="InterPro" id="IPR012347">
    <property type="entry name" value="Ferritin-like"/>
</dbReference>
<keyword evidence="3 5" id="KW-1133">Transmembrane helix</keyword>
<name>A0ABU2FVP7_9EURY</name>
<feature type="domain" description="Rubrerythrin diiron-binding" evidence="6">
    <location>
        <begin position="17"/>
        <end position="65"/>
    </location>
</feature>
<evidence type="ECO:0000256" key="5">
    <source>
        <dbReference type="SAM" id="Phobius"/>
    </source>
</evidence>
<dbReference type="RefSeq" id="WP_310926466.1">
    <property type="nucleotide sequence ID" value="NZ_JAMQOQ010000001.1"/>
</dbReference>
<dbReference type="Pfam" id="PF01988">
    <property type="entry name" value="VIT1"/>
    <property type="match status" value="1"/>
</dbReference>
<evidence type="ECO:0000313" key="8">
    <source>
        <dbReference type="Proteomes" id="UP001254813"/>
    </source>
</evidence>
<organism evidence="7 8">
    <name type="scientific">Halogeometricum luteum</name>
    <dbReference type="NCBI Taxonomy" id="2950537"/>
    <lineage>
        <taxon>Archaea</taxon>
        <taxon>Methanobacteriati</taxon>
        <taxon>Methanobacteriota</taxon>
        <taxon>Stenosarchaea group</taxon>
        <taxon>Halobacteria</taxon>
        <taxon>Halobacteriales</taxon>
        <taxon>Haloferacaceae</taxon>
        <taxon>Halogeometricum</taxon>
    </lineage>
</organism>
<evidence type="ECO:0000256" key="3">
    <source>
        <dbReference type="ARBA" id="ARBA00022989"/>
    </source>
</evidence>
<dbReference type="Proteomes" id="UP001254813">
    <property type="component" value="Unassembled WGS sequence"/>
</dbReference>
<feature type="transmembrane region" description="Helical" evidence="5">
    <location>
        <begin position="291"/>
        <end position="312"/>
    </location>
</feature>
<dbReference type="InterPro" id="IPR008217">
    <property type="entry name" value="Ccc1_fam"/>
</dbReference>
<dbReference type="PANTHER" id="PTHR31851">
    <property type="entry name" value="FE(2+)/MN(2+) TRANSPORTER PCL1"/>
    <property type="match status" value="1"/>
</dbReference>
<evidence type="ECO:0000256" key="4">
    <source>
        <dbReference type="ARBA" id="ARBA00023136"/>
    </source>
</evidence>
<dbReference type="InterPro" id="IPR003251">
    <property type="entry name" value="Rr_diiron-bd_dom"/>
</dbReference>
<evidence type="ECO:0000256" key="1">
    <source>
        <dbReference type="ARBA" id="ARBA00004127"/>
    </source>
</evidence>
<proteinExistence type="predicted"/>
<accession>A0ABU2FVP7</accession>
<dbReference type="SUPFAM" id="SSF47240">
    <property type="entry name" value="Ferritin-like"/>
    <property type="match status" value="1"/>
</dbReference>
<protein>
    <submittedName>
        <fullName evidence="7">VIT1/CCC1 transporter family protein</fullName>
    </submittedName>
</protein>
<comment type="subcellular location">
    <subcellularLocation>
        <location evidence="1">Endomembrane system</location>
        <topology evidence="1">Multi-pass membrane protein</topology>
    </subcellularLocation>
</comment>
<gene>
    <name evidence="7" type="ORF">NDI79_00365</name>
</gene>